<dbReference type="Proteomes" id="UP000324575">
    <property type="component" value="Unassembled WGS sequence"/>
</dbReference>
<evidence type="ECO:0000313" key="1">
    <source>
        <dbReference type="EMBL" id="KAA6302056.1"/>
    </source>
</evidence>
<dbReference type="AlphaFoldDB" id="A0A5M8P115"/>
<evidence type="ECO:0000313" key="2">
    <source>
        <dbReference type="Proteomes" id="UP000324575"/>
    </source>
</evidence>
<accession>A0A5M8P115</accession>
<comment type="caution">
    <text evidence="1">The sequence shown here is derived from an EMBL/GenBank/DDBJ whole genome shotgun (WGS) entry which is preliminary data.</text>
</comment>
<organism evidence="1 2">
    <name type="scientific">Candidatus Ordinivivax streblomastigis</name>
    <dbReference type="NCBI Taxonomy" id="2540710"/>
    <lineage>
        <taxon>Bacteria</taxon>
        <taxon>Pseudomonadati</taxon>
        <taxon>Bacteroidota</taxon>
        <taxon>Bacteroidia</taxon>
        <taxon>Bacteroidales</taxon>
        <taxon>Candidatus Ordinivivax</taxon>
    </lineage>
</organism>
<reference evidence="1 2" key="1">
    <citation type="submission" date="2019-03" db="EMBL/GenBank/DDBJ databases">
        <title>Single cell metagenomics reveals metabolic interactions within the superorganism composed of flagellate Streblomastix strix and complex community of Bacteroidetes bacteria on its surface.</title>
        <authorList>
            <person name="Treitli S.C."/>
            <person name="Kolisko M."/>
            <person name="Husnik F."/>
            <person name="Keeling P."/>
            <person name="Hampl V."/>
        </authorList>
    </citation>
    <scope>NUCLEOTIDE SEQUENCE [LARGE SCALE GENOMIC DNA]</scope>
    <source>
        <strain evidence="1">St1</strain>
    </source>
</reference>
<dbReference type="EMBL" id="SNRX01000010">
    <property type="protein sequence ID" value="KAA6302056.1"/>
    <property type="molecule type" value="Genomic_DNA"/>
</dbReference>
<name>A0A5M8P115_9BACT</name>
<dbReference type="Pfam" id="PF18937">
    <property type="entry name" value="DUF5685"/>
    <property type="match status" value="1"/>
</dbReference>
<gene>
    <name evidence="1" type="ORF">EZS26_001657</name>
</gene>
<protein>
    <submittedName>
        <fullName evidence="1">Uncharacterized protein</fullName>
    </submittedName>
</protein>
<proteinExistence type="predicted"/>
<sequence>MLGNFRINVRKEPNESSLKYSKLYCSLCSSLRKNNNSLFSVLVNNEIVLVLLSLEEFINGEPLKSACPSKLLLKKKDIYSHASIDKASEISVLLGWIYATDFLADENKTVSSKFVTSQVERILRKKSNRIYSKLDEETQKIIDEYSELTRLDSTNFDLIQSKSYDLAKQIFVEIANQTALPENEMEQYAHIFGLIGKSIAYLDPLLDIVEDKKSNLVFNPIMANANSNNHSIAYEYNLFLDKYWSIESEIKNQLNSYNKFSENFIYILEQGLENNAFRIKSIVENFKEEKIVNEALLSRVFSPNFCYETVNGYALSRYLAIGSIFPLFGCELPGPEGCFEGGCNGCGECGQGCG</sequence>
<dbReference type="InterPro" id="IPR043740">
    <property type="entry name" value="DUF5685"/>
</dbReference>